<feature type="transmembrane region" description="Helical" evidence="1">
    <location>
        <begin position="82"/>
        <end position="101"/>
    </location>
</feature>
<dbReference type="PANTHER" id="PTHR36834">
    <property type="entry name" value="MEMBRANE PROTEIN-RELATED"/>
    <property type="match status" value="1"/>
</dbReference>
<feature type="transmembrane region" description="Helical" evidence="1">
    <location>
        <begin position="127"/>
        <end position="147"/>
    </location>
</feature>
<feature type="transmembrane region" description="Helical" evidence="1">
    <location>
        <begin position="48"/>
        <end position="70"/>
    </location>
</feature>
<accession>C0CZX3</accession>
<dbReference type="InterPro" id="IPR006976">
    <property type="entry name" value="VanZ-like"/>
</dbReference>
<keyword evidence="1" id="KW-0812">Transmembrane</keyword>
<evidence type="ECO:0000259" key="2">
    <source>
        <dbReference type="Pfam" id="PF04892"/>
    </source>
</evidence>
<comment type="caution">
    <text evidence="3">The sequence shown here is derived from an EMBL/GenBank/DDBJ whole genome shotgun (WGS) entry which is preliminary data.</text>
</comment>
<dbReference type="InterPro" id="IPR053150">
    <property type="entry name" value="Teicoplanin_resist-assoc"/>
</dbReference>
<keyword evidence="1" id="KW-1133">Transmembrane helix</keyword>
<keyword evidence="4" id="KW-1185">Reference proteome</keyword>
<evidence type="ECO:0000313" key="4">
    <source>
        <dbReference type="Proteomes" id="UP000004756"/>
    </source>
</evidence>
<dbReference type="Pfam" id="PF04892">
    <property type="entry name" value="VanZ"/>
    <property type="match status" value="1"/>
</dbReference>
<name>C0CZX3_9FIRM</name>
<feature type="transmembrane region" description="Helical" evidence="1">
    <location>
        <begin position="188"/>
        <end position="205"/>
    </location>
</feature>
<sequence>MALNYRNQWLLFFGTAALDVRTGGLSPGINKEFPIMLSILFNDLKTPIIYLPIAMLFAAALTLIYLFFTPHHFHPPKSLHRLFHLFLLLTYAYTTLQFAFFSRPPGSRSTISLIPGATWGTTLQSHAYVIENILMTIPLGILLPALWPGKSSLRTLAKCLSITLACSVALETAQFLTQRGHCQTDDVLANVAGAFIGWMLFYIGSKIKAAVGRPRSDRKES</sequence>
<dbReference type="HOGENOM" id="CLU_077618_4_2_9"/>
<proteinExistence type="predicted"/>
<evidence type="ECO:0000256" key="1">
    <source>
        <dbReference type="SAM" id="Phobius"/>
    </source>
</evidence>
<reference evidence="3 4" key="2">
    <citation type="submission" date="2009-02" db="EMBL/GenBank/DDBJ databases">
        <title>Draft genome sequence of Clostridium asparagiforme (DSM 15981).</title>
        <authorList>
            <person name="Sudarsanam P."/>
            <person name="Ley R."/>
            <person name="Guruge J."/>
            <person name="Turnbaugh P.J."/>
            <person name="Mahowald M."/>
            <person name="Liep D."/>
            <person name="Gordon J."/>
        </authorList>
    </citation>
    <scope>NUCLEOTIDE SEQUENCE [LARGE SCALE GENOMIC DNA]</scope>
    <source>
        <strain evidence="3 4">DSM 15981</strain>
    </source>
</reference>
<keyword evidence="1" id="KW-0472">Membrane</keyword>
<dbReference type="EMBL" id="ACCJ01000151">
    <property type="protein sequence ID" value="EEG55335.1"/>
    <property type="molecule type" value="Genomic_DNA"/>
</dbReference>
<organism evidence="3 4">
    <name type="scientific">[Clostridium] asparagiforme DSM 15981</name>
    <dbReference type="NCBI Taxonomy" id="518636"/>
    <lineage>
        <taxon>Bacteria</taxon>
        <taxon>Bacillati</taxon>
        <taxon>Bacillota</taxon>
        <taxon>Clostridia</taxon>
        <taxon>Lachnospirales</taxon>
        <taxon>Lachnospiraceae</taxon>
        <taxon>Enterocloster</taxon>
    </lineage>
</organism>
<evidence type="ECO:0000313" key="3">
    <source>
        <dbReference type="EMBL" id="EEG55335.1"/>
    </source>
</evidence>
<feature type="domain" description="VanZ-like" evidence="2">
    <location>
        <begin position="90"/>
        <end position="203"/>
    </location>
</feature>
<reference evidence="3 4" key="1">
    <citation type="submission" date="2009-01" db="EMBL/GenBank/DDBJ databases">
        <authorList>
            <person name="Fulton L."/>
            <person name="Clifton S."/>
            <person name="Fulton B."/>
            <person name="Xu J."/>
            <person name="Minx P."/>
            <person name="Pepin K.H."/>
            <person name="Johnson M."/>
            <person name="Bhonagiri V."/>
            <person name="Nash W.E."/>
            <person name="Mardis E.R."/>
            <person name="Wilson R.K."/>
        </authorList>
    </citation>
    <scope>NUCLEOTIDE SEQUENCE [LARGE SCALE GENOMIC DNA]</scope>
    <source>
        <strain evidence="3 4">DSM 15981</strain>
    </source>
</reference>
<dbReference type="Proteomes" id="UP000004756">
    <property type="component" value="Unassembled WGS sequence"/>
</dbReference>
<protein>
    <submittedName>
        <fullName evidence="3">VanZ-like protein</fullName>
    </submittedName>
</protein>
<dbReference type="AlphaFoldDB" id="C0CZX3"/>
<dbReference type="PANTHER" id="PTHR36834:SF1">
    <property type="entry name" value="INTEGRAL MEMBRANE PROTEIN"/>
    <property type="match status" value="1"/>
</dbReference>
<gene>
    <name evidence="3" type="ORF">CLOSTASPAR_02553</name>
</gene>